<feature type="non-terminal residue" evidence="5">
    <location>
        <position position="1"/>
    </location>
</feature>
<dbReference type="PANTHER" id="PTHR30258:SF2">
    <property type="entry name" value="COMG OPERON PROTEIN 1"/>
    <property type="match status" value="1"/>
</dbReference>
<evidence type="ECO:0000256" key="2">
    <source>
        <dbReference type="ARBA" id="ARBA00022741"/>
    </source>
</evidence>
<dbReference type="AlphaFoldDB" id="A0A0R2RHE3"/>
<keyword evidence="2" id="KW-0547">Nucleotide-binding</keyword>
<dbReference type="InterPro" id="IPR001482">
    <property type="entry name" value="T2SS/T4SS_dom"/>
</dbReference>
<dbReference type="EMBL" id="LIBO01000170">
    <property type="protein sequence ID" value="KRO61941.1"/>
    <property type="molecule type" value="Genomic_DNA"/>
</dbReference>
<dbReference type="SUPFAM" id="SSF52540">
    <property type="entry name" value="P-loop containing nucleoside triphosphate hydrolases"/>
    <property type="match status" value="1"/>
</dbReference>
<dbReference type="EMBL" id="LIBO01000169">
    <property type="protein sequence ID" value="KRO61944.1"/>
    <property type="molecule type" value="Genomic_DNA"/>
</dbReference>
<feature type="domain" description="Bacterial type II secretion system protein E" evidence="4">
    <location>
        <begin position="1"/>
        <end position="70"/>
    </location>
</feature>
<dbReference type="GO" id="GO:0016887">
    <property type="term" value="F:ATP hydrolysis activity"/>
    <property type="evidence" value="ECO:0007669"/>
    <property type="project" value="TreeGrafter"/>
</dbReference>
<dbReference type="InterPro" id="IPR027417">
    <property type="entry name" value="P-loop_NTPase"/>
</dbReference>
<proteinExistence type="inferred from homology"/>
<organism evidence="5 7">
    <name type="scientific">Verrucomicrobia subdivision 6 bacterium BACL9 MAG-120507-bin52</name>
    <dbReference type="NCBI Taxonomy" id="1655590"/>
    <lineage>
        <taxon>Bacteria</taxon>
        <taxon>Pseudomonadati</taxon>
        <taxon>Verrucomicrobiota</taxon>
        <taxon>Verrucomicrobiia</taxon>
        <taxon>Verrucomicrobiales</taxon>
        <taxon>Verrucomicrobia subdivision 6</taxon>
    </lineage>
</organism>
<evidence type="ECO:0000256" key="1">
    <source>
        <dbReference type="ARBA" id="ARBA00006611"/>
    </source>
</evidence>
<evidence type="ECO:0000313" key="5">
    <source>
        <dbReference type="EMBL" id="KRO61941.1"/>
    </source>
</evidence>
<dbReference type="Pfam" id="PF00437">
    <property type="entry name" value="T2SSE"/>
    <property type="match status" value="1"/>
</dbReference>
<keyword evidence="3" id="KW-0067">ATP-binding</keyword>
<gene>
    <name evidence="5" type="ORF">ABR82_02875</name>
    <name evidence="6" type="ORF">ABR82_03695</name>
</gene>
<sequence>GCDRCRGTGYRGRAGIFEIFVVDDEIRHLINEGVPVSKIRQRARDLGMRVLREDGIRKVVSGMTTPEEVISATMGDKD</sequence>
<evidence type="ECO:0000256" key="3">
    <source>
        <dbReference type="ARBA" id="ARBA00022840"/>
    </source>
</evidence>
<reference evidence="5 7" key="1">
    <citation type="submission" date="2015-10" db="EMBL/GenBank/DDBJ databases">
        <title>Metagenome-Assembled Genomes uncover a global brackish microbiome.</title>
        <authorList>
            <person name="Hugerth L.W."/>
            <person name="Larsson J."/>
            <person name="Alneberg J."/>
            <person name="Lindh M.V."/>
            <person name="Legrand C."/>
            <person name="Pinhassi J."/>
            <person name="Andersson A.F."/>
        </authorList>
    </citation>
    <scope>NUCLEOTIDE SEQUENCE [LARGE SCALE GENOMIC DNA]</scope>
    <source>
        <strain evidence="5">BACL18 MAG-120507-bin52</strain>
    </source>
</reference>
<evidence type="ECO:0000313" key="7">
    <source>
        <dbReference type="Proteomes" id="UP000051269"/>
    </source>
</evidence>
<dbReference type="PANTHER" id="PTHR30258">
    <property type="entry name" value="TYPE II SECRETION SYSTEM PROTEIN GSPE-RELATED"/>
    <property type="match status" value="1"/>
</dbReference>
<dbReference type="Proteomes" id="UP000051269">
    <property type="component" value="Unassembled WGS sequence"/>
</dbReference>
<evidence type="ECO:0000259" key="4">
    <source>
        <dbReference type="Pfam" id="PF00437"/>
    </source>
</evidence>
<accession>A0A0R2RHE3</accession>
<dbReference type="GO" id="GO:0005886">
    <property type="term" value="C:plasma membrane"/>
    <property type="evidence" value="ECO:0007669"/>
    <property type="project" value="TreeGrafter"/>
</dbReference>
<comment type="caution">
    <text evidence="5">The sequence shown here is derived from an EMBL/GenBank/DDBJ whole genome shotgun (WGS) entry which is preliminary data.</text>
</comment>
<dbReference type="GO" id="GO:0005524">
    <property type="term" value="F:ATP binding"/>
    <property type="evidence" value="ECO:0007669"/>
    <property type="project" value="UniProtKB-KW"/>
</dbReference>
<name>A0A0R2RHE3_9BACT</name>
<protein>
    <recommendedName>
        <fullName evidence="4">Bacterial type II secretion system protein E domain-containing protein</fullName>
    </recommendedName>
</protein>
<comment type="similarity">
    <text evidence="1">Belongs to the GSP E family.</text>
</comment>
<dbReference type="Gene3D" id="3.40.50.300">
    <property type="entry name" value="P-loop containing nucleotide triphosphate hydrolases"/>
    <property type="match status" value="1"/>
</dbReference>
<evidence type="ECO:0000313" key="6">
    <source>
        <dbReference type="EMBL" id="KRO61944.1"/>
    </source>
</evidence>